<dbReference type="InterPro" id="IPR036551">
    <property type="entry name" value="Flavin_trans-like"/>
</dbReference>
<reference evidence="2 3" key="1">
    <citation type="submission" date="2020-05" db="EMBL/GenBank/DDBJ databases">
        <title>Nakamurella sp. DB0629 isolated from air conditioner.</title>
        <authorList>
            <person name="Kim D.H."/>
            <person name="Kim D.-U."/>
        </authorList>
    </citation>
    <scope>NUCLEOTIDE SEQUENCE [LARGE SCALE GENOMIC DNA]</scope>
    <source>
        <strain evidence="2 3">DB0629</strain>
    </source>
</reference>
<sequence>MMATIGVVASAAGGVEQLREGLVQPLIERGHVVALTVTPTAGGWLDRTGERTKLAELTGLPVRSEPRFPDEDTPHPQIDLYVAAPWTASSTAKLSLGIADNQALTALCESIATVPVIVFPRVNAAHARQPAWPDHIARLRAAGVQLIYGDDVWPLAEPRAAGPRVLPWPAIISAVETLEAGRS</sequence>
<organism evidence="2 3">
    <name type="scientific">Nakamurella aerolata</name>
    <dbReference type="NCBI Taxonomy" id="1656892"/>
    <lineage>
        <taxon>Bacteria</taxon>
        <taxon>Bacillati</taxon>
        <taxon>Actinomycetota</taxon>
        <taxon>Actinomycetes</taxon>
        <taxon>Nakamurellales</taxon>
        <taxon>Nakamurellaceae</taxon>
        <taxon>Nakamurella</taxon>
    </lineage>
</organism>
<feature type="domain" description="Flavoprotein" evidence="1">
    <location>
        <begin position="4"/>
        <end position="141"/>
    </location>
</feature>
<dbReference type="SUPFAM" id="SSF52507">
    <property type="entry name" value="Homo-oligomeric flavin-containing Cys decarboxylases, HFCD"/>
    <property type="match status" value="1"/>
</dbReference>
<dbReference type="Proteomes" id="UP000562984">
    <property type="component" value="Unassembled WGS sequence"/>
</dbReference>
<dbReference type="Pfam" id="PF02441">
    <property type="entry name" value="Flavoprotein"/>
    <property type="match status" value="1"/>
</dbReference>
<name>A0A849ADH1_9ACTN</name>
<accession>A0A849ADH1</accession>
<dbReference type="Gene3D" id="3.40.50.1950">
    <property type="entry name" value="Flavin prenyltransferase-like"/>
    <property type="match status" value="1"/>
</dbReference>
<dbReference type="AlphaFoldDB" id="A0A849ADH1"/>
<gene>
    <name evidence="2" type="ORF">HKD39_04150</name>
</gene>
<keyword evidence="3" id="KW-1185">Reference proteome</keyword>
<evidence type="ECO:0000313" key="2">
    <source>
        <dbReference type="EMBL" id="NNG34922.1"/>
    </source>
</evidence>
<comment type="caution">
    <text evidence="2">The sequence shown here is derived from an EMBL/GenBank/DDBJ whole genome shotgun (WGS) entry which is preliminary data.</text>
</comment>
<dbReference type="EMBL" id="JABEND010000002">
    <property type="protein sequence ID" value="NNG34922.1"/>
    <property type="molecule type" value="Genomic_DNA"/>
</dbReference>
<proteinExistence type="predicted"/>
<evidence type="ECO:0000313" key="3">
    <source>
        <dbReference type="Proteomes" id="UP000562984"/>
    </source>
</evidence>
<evidence type="ECO:0000259" key="1">
    <source>
        <dbReference type="Pfam" id="PF02441"/>
    </source>
</evidence>
<protein>
    <submittedName>
        <fullName evidence="2">Flavoprotein</fullName>
    </submittedName>
</protein>
<dbReference type="InterPro" id="IPR003382">
    <property type="entry name" value="Flavoprotein"/>
</dbReference>
<dbReference type="GO" id="GO:0003824">
    <property type="term" value="F:catalytic activity"/>
    <property type="evidence" value="ECO:0007669"/>
    <property type="project" value="InterPro"/>
</dbReference>